<organism evidence="2 3">
    <name type="scientific">Citrus x changshan-huyou</name>
    <dbReference type="NCBI Taxonomy" id="2935761"/>
    <lineage>
        <taxon>Eukaryota</taxon>
        <taxon>Viridiplantae</taxon>
        <taxon>Streptophyta</taxon>
        <taxon>Embryophyta</taxon>
        <taxon>Tracheophyta</taxon>
        <taxon>Spermatophyta</taxon>
        <taxon>Magnoliopsida</taxon>
        <taxon>eudicotyledons</taxon>
        <taxon>Gunneridae</taxon>
        <taxon>Pentapetalae</taxon>
        <taxon>rosids</taxon>
        <taxon>malvids</taxon>
        <taxon>Sapindales</taxon>
        <taxon>Rutaceae</taxon>
        <taxon>Aurantioideae</taxon>
        <taxon>Citrus</taxon>
    </lineage>
</organism>
<dbReference type="NCBIfam" id="TIGR01571">
    <property type="entry name" value="A_thal_Cys_rich"/>
    <property type="match status" value="1"/>
</dbReference>
<gene>
    <name evidence="2" type="ORF">WN944_014098</name>
</gene>
<feature type="region of interest" description="Disordered" evidence="1">
    <location>
        <begin position="1"/>
        <end position="55"/>
    </location>
</feature>
<feature type="compositionally biased region" description="Low complexity" evidence="1">
    <location>
        <begin position="13"/>
        <end position="28"/>
    </location>
</feature>
<protein>
    <submittedName>
        <fullName evidence="2">Uncharacterized protein</fullName>
    </submittedName>
</protein>
<comment type="caution">
    <text evidence="2">The sequence shown here is derived from an EMBL/GenBank/DDBJ whole genome shotgun (WGS) entry which is preliminary data.</text>
</comment>
<dbReference type="Proteomes" id="UP001428341">
    <property type="component" value="Unassembled WGS sequence"/>
</dbReference>
<dbReference type="Pfam" id="PF04749">
    <property type="entry name" value="PLAC8"/>
    <property type="match status" value="1"/>
</dbReference>
<evidence type="ECO:0000313" key="3">
    <source>
        <dbReference type="Proteomes" id="UP001428341"/>
    </source>
</evidence>
<evidence type="ECO:0000313" key="2">
    <source>
        <dbReference type="EMBL" id="KAK9198912.1"/>
    </source>
</evidence>
<dbReference type="EMBL" id="JBCGBO010000005">
    <property type="protein sequence ID" value="KAK9198912.1"/>
    <property type="molecule type" value="Genomic_DNA"/>
</dbReference>
<accession>A0AAP0M7A5</accession>
<evidence type="ECO:0000256" key="1">
    <source>
        <dbReference type="SAM" id="MobiDB-lite"/>
    </source>
</evidence>
<name>A0AAP0M7A5_9ROSI</name>
<keyword evidence="3" id="KW-1185">Reference proteome</keyword>
<dbReference type="AlphaFoldDB" id="A0AAP0M7A5"/>
<reference evidence="2 3" key="1">
    <citation type="submission" date="2024-05" db="EMBL/GenBank/DDBJ databases">
        <title>Haplotype-resolved chromosome-level genome assembly of Huyou (Citrus changshanensis).</title>
        <authorList>
            <person name="Miao C."/>
            <person name="Chen W."/>
            <person name="Wu Y."/>
            <person name="Wang L."/>
            <person name="Zhao S."/>
            <person name="Grierson D."/>
            <person name="Xu C."/>
            <person name="Chen K."/>
        </authorList>
    </citation>
    <scope>NUCLEOTIDE SEQUENCE [LARGE SCALE GENOMIC DNA]</scope>
    <source>
        <strain evidence="2">01-14</strain>
        <tissue evidence="2">Leaf</tissue>
    </source>
</reference>
<dbReference type="PANTHER" id="PTHR15907">
    <property type="entry name" value="DUF614 FAMILY PROTEIN-RELATED"/>
    <property type="match status" value="1"/>
</dbReference>
<dbReference type="InterPro" id="IPR006461">
    <property type="entry name" value="PLAC_motif_containing"/>
</dbReference>
<sequence length="315" mass="34550">MGNPEAAGSSAHQQAQEYEIQPQEYQYENTAPTYEQQEAQPPPQANQGYRAQTPGPAIVPHTMQQNNQTFPNGPNQPVAAYPPQGPQTIPAHPVKFPPPGPQAAVPFPPPIQQRSPVHPQVNVQTTPMMYPQATAQMPPTVGYQAPPVMQYQNNNGPQAQYGIPVPSPGPKSIQENAWSSGLFDCMNDPMNALVTACFPCLTFGQLAEIVDDGHTTCGTSGLLYAGIAFCIAIPCIMSCTYRTKLRSKFNLPEAPAPDWITHCLCEWCALCQEYRELQSRGWDPSIGYQGNLARNQNMHLQQATMMAPMNQRMMG</sequence>
<proteinExistence type="predicted"/>